<sequence length="27" mass="2736">MILGDLWGGVGAGQRGALLGVAQNLLR</sequence>
<proteinExistence type="predicted"/>
<evidence type="ECO:0000313" key="1">
    <source>
        <dbReference type="EMBL" id="JAE20886.1"/>
    </source>
</evidence>
<reference evidence="1" key="2">
    <citation type="journal article" date="2015" name="Data Brief">
        <title>Shoot transcriptome of the giant reed, Arundo donax.</title>
        <authorList>
            <person name="Barrero R.A."/>
            <person name="Guerrero F.D."/>
            <person name="Moolhuijzen P."/>
            <person name="Goolsby J.A."/>
            <person name="Tidwell J."/>
            <person name="Bellgard S.E."/>
            <person name="Bellgard M.I."/>
        </authorList>
    </citation>
    <scope>NUCLEOTIDE SEQUENCE</scope>
    <source>
        <tissue evidence="1">Shoot tissue taken approximately 20 cm above the soil surface</tissue>
    </source>
</reference>
<accession>A0A0A9GEA6</accession>
<protein>
    <submittedName>
        <fullName evidence="1">Uncharacterized protein</fullName>
    </submittedName>
</protein>
<name>A0A0A9GEA6_ARUDO</name>
<dbReference type="AlphaFoldDB" id="A0A0A9GEA6"/>
<organism evidence="1">
    <name type="scientific">Arundo donax</name>
    <name type="common">Giant reed</name>
    <name type="synonym">Donax arundinaceus</name>
    <dbReference type="NCBI Taxonomy" id="35708"/>
    <lineage>
        <taxon>Eukaryota</taxon>
        <taxon>Viridiplantae</taxon>
        <taxon>Streptophyta</taxon>
        <taxon>Embryophyta</taxon>
        <taxon>Tracheophyta</taxon>
        <taxon>Spermatophyta</taxon>
        <taxon>Magnoliopsida</taxon>
        <taxon>Liliopsida</taxon>
        <taxon>Poales</taxon>
        <taxon>Poaceae</taxon>
        <taxon>PACMAD clade</taxon>
        <taxon>Arundinoideae</taxon>
        <taxon>Arundineae</taxon>
        <taxon>Arundo</taxon>
    </lineage>
</organism>
<dbReference type="EMBL" id="GBRH01177010">
    <property type="protein sequence ID" value="JAE20886.1"/>
    <property type="molecule type" value="Transcribed_RNA"/>
</dbReference>
<reference evidence="1" key="1">
    <citation type="submission" date="2014-09" db="EMBL/GenBank/DDBJ databases">
        <authorList>
            <person name="Magalhaes I.L.F."/>
            <person name="Oliveira U."/>
            <person name="Santos F.R."/>
            <person name="Vidigal T.H.D.A."/>
            <person name="Brescovit A.D."/>
            <person name="Santos A.J."/>
        </authorList>
    </citation>
    <scope>NUCLEOTIDE SEQUENCE</scope>
    <source>
        <tissue evidence="1">Shoot tissue taken approximately 20 cm above the soil surface</tissue>
    </source>
</reference>